<sequence length="268" mass="29250">MNDIQLPQKIEVEQKNDNKAVVVVEPLYPGYGLTLGNALRRVLISSLPGAAITAIKIKGVQHEFSSIKYVKEDIVDLILNIKLIRLKLLSGDNAVVNLKVKGEKVVTAGDIKKSAEVEVVNPDQVIATLTDKAAELEIEFTVGRGLGYSPVESREKEKSEIGTIATDAIFTPVLKARFEIENVRVGQMTNYDRLTLEIETDGTISPSDAFYQAGEILVNHFSLFTKSKKAAPKKKAETKSAAKPDSSEEKATGDQKPAEAKSKKDAKK</sequence>
<dbReference type="Pfam" id="PF01000">
    <property type="entry name" value="RNA_pol_A_bac"/>
    <property type="match status" value="1"/>
</dbReference>
<dbReference type="InterPro" id="IPR011263">
    <property type="entry name" value="DNA-dir_RNA_pol_RpoA/D/Rpb3"/>
</dbReference>
<reference evidence="13 14" key="1">
    <citation type="submission" date="2017-09" db="EMBL/GenBank/DDBJ databases">
        <title>Depth-based differentiation of microbial function through sediment-hosted aquifers and enrichment of novel symbionts in the deep terrestrial subsurface.</title>
        <authorList>
            <person name="Probst A.J."/>
            <person name="Ladd B."/>
            <person name="Jarett J.K."/>
            <person name="Geller-Mcgrath D.E."/>
            <person name="Sieber C.M."/>
            <person name="Emerson J.B."/>
            <person name="Anantharaman K."/>
            <person name="Thomas B.C."/>
            <person name="Malmstrom R."/>
            <person name="Stieglmeier M."/>
            <person name="Klingl A."/>
            <person name="Woyke T."/>
            <person name="Ryan C.M."/>
            <person name="Banfield J.F."/>
        </authorList>
    </citation>
    <scope>NUCLEOTIDE SEQUENCE [LARGE SCALE GENOMIC DNA]</scope>
    <source>
        <strain evidence="13">CG_4_10_14_0_8_um_filter_42_10</strain>
    </source>
</reference>
<comment type="similarity">
    <text evidence="1">Belongs to the RNA polymerase alpha chain family.</text>
</comment>
<protein>
    <recommendedName>
        <fullName evidence="3">DNA-directed RNA polymerase subunit alpha</fullName>
        <ecNumber evidence="2">2.7.7.6</ecNumber>
    </recommendedName>
    <alternativeName>
        <fullName evidence="9">RNA polymerase subunit alpha</fullName>
    </alternativeName>
    <alternativeName>
        <fullName evidence="8">Transcriptase subunit alpha</fullName>
    </alternativeName>
</protein>
<evidence type="ECO:0000256" key="11">
    <source>
        <dbReference type="SAM" id="MobiDB-lite"/>
    </source>
</evidence>
<dbReference type="GO" id="GO:0003677">
    <property type="term" value="F:DNA binding"/>
    <property type="evidence" value="ECO:0007669"/>
    <property type="project" value="InterPro"/>
</dbReference>
<dbReference type="NCBIfam" id="TIGR02027">
    <property type="entry name" value="rpoA"/>
    <property type="match status" value="1"/>
</dbReference>
<dbReference type="EC" id="2.7.7.6" evidence="2"/>
<evidence type="ECO:0000256" key="10">
    <source>
        <dbReference type="ARBA" id="ARBA00048552"/>
    </source>
</evidence>
<dbReference type="GO" id="GO:0006351">
    <property type="term" value="P:DNA-templated transcription"/>
    <property type="evidence" value="ECO:0007669"/>
    <property type="project" value="InterPro"/>
</dbReference>
<dbReference type="GO" id="GO:0003899">
    <property type="term" value="F:DNA-directed RNA polymerase activity"/>
    <property type="evidence" value="ECO:0007669"/>
    <property type="project" value="UniProtKB-EC"/>
</dbReference>
<evidence type="ECO:0000256" key="1">
    <source>
        <dbReference type="ARBA" id="ARBA00007123"/>
    </source>
</evidence>
<dbReference type="Pfam" id="PF01193">
    <property type="entry name" value="RNA_pol_L"/>
    <property type="match status" value="1"/>
</dbReference>
<keyword evidence="5" id="KW-0808">Transferase</keyword>
<dbReference type="SMART" id="SM00662">
    <property type="entry name" value="RPOLD"/>
    <property type="match status" value="1"/>
</dbReference>
<keyword evidence="7" id="KW-0804">Transcription</keyword>
<dbReference type="GO" id="GO:0000428">
    <property type="term" value="C:DNA-directed RNA polymerase complex"/>
    <property type="evidence" value="ECO:0007669"/>
    <property type="project" value="UniProtKB-KW"/>
</dbReference>
<evidence type="ECO:0000256" key="6">
    <source>
        <dbReference type="ARBA" id="ARBA00022695"/>
    </source>
</evidence>
<feature type="region of interest" description="Disordered" evidence="11">
    <location>
        <begin position="227"/>
        <end position="268"/>
    </location>
</feature>
<feature type="compositionally biased region" description="Basic and acidic residues" evidence="11">
    <location>
        <begin position="234"/>
        <end position="268"/>
    </location>
</feature>
<evidence type="ECO:0000256" key="4">
    <source>
        <dbReference type="ARBA" id="ARBA00022478"/>
    </source>
</evidence>
<accession>A0A2M7RJA3</accession>
<dbReference type="FunFam" id="2.170.120.12:FF:000001">
    <property type="entry name" value="DNA-directed RNA polymerase subunit alpha"/>
    <property type="match status" value="1"/>
</dbReference>
<dbReference type="InterPro" id="IPR011773">
    <property type="entry name" value="DNA-dir_RpoA"/>
</dbReference>
<evidence type="ECO:0000259" key="12">
    <source>
        <dbReference type="SMART" id="SM00662"/>
    </source>
</evidence>
<organism evidence="13 14">
    <name type="scientific">Candidatus Kerfeldbacteria bacterium CG_4_10_14_0_8_um_filter_42_10</name>
    <dbReference type="NCBI Taxonomy" id="2014248"/>
    <lineage>
        <taxon>Bacteria</taxon>
        <taxon>Candidatus Kerfeldiibacteriota</taxon>
    </lineage>
</organism>
<dbReference type="Gene3D" id="2.170.120.12">
    <property type="entry name" value="DNA-directed RNA polymerase, insert domain"/>
    <property type="match status" value="1"/>
</dbReference>
<keyword evidence="6" id="KW-0548">Nucleotidyltransferase</keyword>
<dbReference type="SUPFAM" id="SSF56553">
    <property type="entry name" value="Insert subdomain of RNA polymerase alpha subunit"/>
    <property type="match status" value="1"/>
</dbReference>
<comment type="caution">
    <text evidence="13">The sequence shown here is derived from an EMBL/GenBank/DDBJ whole genome shotgun (WGS) entry which is preliminary data.</text>
</comment>
<dbReference type="GO" id="GO:0046983">
    <property type="term" value="F:protein dimerization activity"/>
    <property type="evidence" value="ECO:0007669"/>
    <property type="project" value="InterPro"/>
</dbReference>
<dbReference type="AlphaFoldDB" id="A0A2M7RJA3"/>
<comment type="catalytic activity">
    <reaction evidence="10">
        <text>RNA(n) + a ribonucleoside 5'-triphosphate = RNA(n+1) + diphosphate</text>
        <dbReference type="Rhea" id="RHEA:21248"/>
        <dbReference type="Rhea" id="RHEA-COMP:14527"/>
        <dbReference type="Rhea" id="RHEA-COMP:17342"/>
        <dbReference type="ChEBI" id="CHEBI:33019"/>
        <dbReference type="ChEBI" id="CHEBI:61557"/>
        <dbReference type="ChEBI" id="CHEBI:140395"/>
        <dbReference type="EC" id="2.7.7.6"/>
    </reaction>
</comment>
<evidence type="ECO:0000256" key="8">
    <source>
        <dbReference type="ARBA" id="ARBA00032524"/>
    </source>
</evidence>
<dbReference type="SUPFAM" id="SSF55257">
    <property type="entry name" value="RBP11-like subunits of RNA polymerase"/>
    <property type="match status" value="1"/>
</dbReference>
<dbReference type="NCBIfam" id="NF003519">
    <property type="entry name" value="PRK05182.2-5"/>
    <property type="match status" value="1"/>
</dbReference>
<gene>
    <name evidence="13" type="ORF">COY66_03945</name>
</gene>
<dbReference type="InterPro" id="IPR036643">
    <property type="entry name" value="RNApol_insert_sf"/>
</dbReference>
<evidence type="ECO:0000256" key="5">
    <source>
        <dbReference type="ARBA" id="ARBA00022679"/>
    </source>
</evidence>
<evidence type="ECO:0000256" key="3">
    <source>
        <dbReference type="ARBA" id="ARBA00015972"/>
    </source>
</evidence>
<evidence type="ECO:0000313" key="13">
    <source>
        <dbReference type="EMBL" id="PIY96541.1"/>
    </source>
</evidence>
<dbReference type="Proteomes" id="UP000230779">
    <property type="component" value="Unassembled WGS sequence"/>
</dbReference>
<feature type="domain" description="DNA-directed RNA polymerase RpoA/D/Rpb3-type" evidence="12">
    <location>
        <begin position="19"/>
        <end position="227"/>
    </location>
</feature>
<keyword evidence="4 13" id="KW-0240">DNA-directed RNA polymerase</keyword>
<proteinExistence type="inferred from homology"/>
<dbReference type="GO" id="GO:0005737">
    <property type="term" value="C:cytoplasm"/>
    <property type="evidence" value="ECO:0007669"/>
    <property type="project" value="UniProtKB-ARBA"/>
</dbReference>
<name>A0A2M7RJA3_9BACT</name>
<evidence type="ECO:0000256" key="9">
    <source>
        <dbReference type="ARBA" id="ARBA00033070"/>
    </source>
</evidence>
<dbReference type="CDD" id="cd06928">
    <property type="entry name" value="RNAP_alpha_NTD"/>
    <property type="match status" value="1"/>
</dbReference>
<evidence type="ECO:0000256" key="2">
    <source>
        <dbReference type="ARBA" id="ARBA00012418"/>
    </source>
</evidence>
<dbReference type="InterPro" id="IPR036603">
    <property type="entry name" value="RBP11-like"/>
</dbReference>
<evidence type="ECO:0000256" key="7">
    <source>
        <dbReference type="ARBA" id="ARBA00023163"/>
    </source>
</evidence>
<dbReference type="EMBL" id="PFMD01000044">
    <property type="protein sequence ID" value="PIY96541.1"/>
    <property type="molecule type" value="Genomic_DNA"/>
</dbReference>
<dbReference type="Gene3D" id="3.30.1360.10">
    <property type="entry name" value="RNA polymerase, RBP11-like subunit"/>
    <property type="match status" value="1"/>
</dbReference>
<dbReference type="InterPro" id="IPR011262">
    <property type="entry name" value="DNA-dir_RNA_pol_insert"/>
</dbReference>
<evidence type="ECO:0000313" key="14">
    <source>
        <dbReference type="Proteomes" id="UP000230779"/>
    </source>
</evidence>